<dbReference type="InterPro" id="IPR022786">
    <property type="entry name" value="Geminin/Multicilin"/>
</dbReference>
<dbReference type="AlphaFoldDB" id="A0A8S3BUN5"/>
<dbReference type="EMBL" id="CAJOBJ010164814">
    <property type="protein sequence ID" value="CAF4860221.1"/>
    <property type="molecule type" value="Genomic_DNA"/>
</dbReference>
<feature type="non-terminal residue" evidence="1">
    <location>
        <position position="1"/>
    </location>
</feature>
<comment type="caution">
    <text evidence="1">The sequence shown here is derived from an EMBL/GenBank/DDBJ whole genome shotgun (WGS) entry which is preliminary data.</text>
</comment>
<name>A0A8S3BUN5_9BILA</name>
<protein>
    <submittedName>
        <fullName evidence="1">Uncharacterized protein</fullName>
    </submittedName>
</protein>
<evidence type="ECO:0000313" key="2">
    <source>
        <dbReference type="Proteomes" id="UP000681720"/>
    </source>
</evidence>
<sequence>NENLRAVADHCEYLTDIIERLTSDNDYERGNKSLASVRLF</sequence>
<organism evidence="1 2">
    <name type="scientific">Rotaria magnacalcarata</name>
    <dbReference type="NCBI Taxonomy" id="392030"/>
    <lineage>
        <taxon>Eukaryota</taxon>
        <taxon>Metazoa</taxon>
        <taxon>Spiralia</taxon>
        <taxon>Gnathifera</taxon>
        <taxon>Rotifera</taxon>
        <taxon>Eurotatoria</taxon>
        <taxon>Bdelloidea</taxon>
        <taxon>Philodinida</taxon>
        <taxon>Philodinidae</taxon>
        <taxon>Rotaria</taxon>
    </lineage>
</organism>
<reference evidence="1" key="1">
    <citation type="submission" date="2021-02" db="EMBL/GenBank/DDBJ databases">
        <authorList>
            <person name="Nowell W R."/>
        </authorList>
    </citation>
    <scope>NUCLEOTIDE SEQUENCE</scope>
</reference>
<evidence type="ECO:0000313" key="1">
    <source>
        <dbReference type="EMBL" id="CAF4860221.1"/>
    </source>
</evidence>
<dbReference type="Proteomes" id="UP000681720">
    <property type="component" value="Unassembled WGS sequence"/>
</dbReference>
<dbReference type="GO" id="GO:0006275">
    <property type="term" value="P:regulation of DNA replication"/>
    <property type="evidence" value="ECO:0007669"/>
    <property type="project" value="InterPro"/>
</dbReference>
<gene>
    <name evidence="1" type="ORF">GIL414_LOCUS49845</name>
</gene>
<dbReference type="Pfam" id="PF07412">
    <property type="entry name" value="Geminin"/>
    <property type="match status" value="1"/>
</dbReference>
<accession>A0A8S3BUN5</accession>
<proteinExistence type="predicted"/>